<feature type="region of interest" description="Disordered" evidence="1">
    <location>
        <begin position="342"/>
        <end position="379"/>
    </location>
</feature>
<proteinExistence type="predicted"/>
<name>A0AAE1C985_9PEZI</name>
<gene>
    <name evidence="2" type="ORF">B0T22DRAFT_261238</name>
</gene>
<feature type="compositionally biased region" description="Polar residues" evidence="1">
    <location>
        <begin position="78"/>
        <end position="90"/>
    </location>
</feature>
<feature type="compositionally biased region" description="Low complexity" evidence="1">
    <location>
        <begin position="68"/>
        <end position="77"/>
    </location>
</feature>
<comment type="caution">
    <text evidence="2">The sequence shown here is derived from an EMBL/GenBank/DDBJ whole genome shotgun (WGS) entry which is preliminary data.</text>
</comment>
<keyword evidence="3" id="KW-1185">Reference proteome</keyword>
<accession>A0AAE1C985</accession>
<feature type="compositionally biased region" description="Low complexity" evidence="1">
    <location>
        <begin position="347"/>
        <end position="365"/>
    </location>
</feature>
<protein>
    <submittedName>
        <fullName evidence="2">Uncharacterized protein</fullName>
    </submittedName>
</protein>
<evidence type="ECO:0000256" key="1">
    <source>
        <dbReference type="SAM" id="MobiDB-lite"/>
    </source>
</evidence>
<feature type="region of interest" description="Disordered" evidence="1">
    <location>
        <begin position="68"/>
        <end position="139"/>
    </location>
</feature>
<dbReference type="Proteomes" id="UP001270362">
    <property type="component" value="Unassembled WGS sequence"/>
</dbReference>
<dbReference type="AlphaFoldDB" id="A0AAE1C985"/>
<sequence>MQYKMNYVREQAPPIRPPGVKQQPFKTRGHALPEGHFDPDELCRRLYLVLAEQRAHAERRRTRAEAAAAAAAAAASAPKSQDSTDNNATKPSKPLHKTRTNPEHTHDLITDLRRSRSSAKRRSTDGSPPATAGEYHHVPKEAAKQFARTTTVENMRTSDEGVHQLSLRALKFHKDGTNRGAEHDKALNRNQFQRTRMLEDAAHRDDELLRTTTHTHTHTFEGELARLMPEGHHLHHHRRSDGHARRNSTGNAIADAAAAAALALDKGDEHNRRSLMMMDPLLDAAEDVTPPEELRHYPAHEHRVDWTQSDETAGGRARPKLLLTPLLKKADSIWALRGRIGSGSGSKGSSASSSVPAVVAESATSPGKGEGAAAGSQEALKSPKVGFFAKFKR</sequence>
<evidence type="ECO:0000313" key="2">
    <source>
        <dbReference type="EMBL" id="KAK3683799.1"/>
    </source>
</evidence>
<evidence type="ECO:0000313" key="3">
    <source>
        <dbReference type="Proteomes" id="UP001270362"/>
    </source>
</evidence>
<organism evidence="2 3">
    <name type="scientific">Podospora appendiculata</name>
    <dbReference type="NCBI Taxonomy" id="314037"/>
    <lineage>
        <taxon>Eukaryota</taxon>
        <taxon>Fungi</taxon>
        <taxon>Dikarya</taxon>
        <taxon>Ascomycota</taxon>
        <taxon>Pezizomycotina</taxon>
        <taxon>Sordariomycetes</taxon>
        <taxon>Sordariomycetidae</taxon>
        <taxon>Sordariales</taxon>
        <taxon>Podosporaceae</taxon>
        <taxon>Podospora</taxon>
    </lineage>
</organism>
<reference evidence="2" key="2">
    <citation type="submission" date="2023-06" db="EMBL/GenBank/DDBJ databases">
        <authorList>
            <consortium name="Lawrence Berkeley National Laboratory"/>
            <person name="Haridas S."/>
            <person name="Hensen N."/>
            <person name="Bonometti L."/>
            <person name="Westerberg I."/>
            <person name="Brannstrom I.O."/>
            <person name="Guillou S."/>
            <person name="Cros-Aarteil S."/>
            <person name="Calhoun S."/>
            <person name="Kuo A."/>
            <person name="Mondo S."/>
            <person name="Pangilinan J."/>
            <person name="Riley R."/>
            <person name="Labutti K."/>
            <person name="Andreopoulos B."/>
            <person name="Lipzen A."/>
            <person name="Chen C."/>
            <person name="Yanf M."/>
            <person name="Daum C."/>
            <person name="Ng V."/>
            <person name="Clum A."/>
            <person name="Steindorff A."/>
            <person name="Ohm R."/>
            <person name="Martin F."/>
            <person name="Silar P."/>
            <person name="Natvig D."/>
            <person name="Lalanne C."/>
            <person name="Gautier V."/>
            <person name="Ament-Velasquez S.L."/>
            <person name="Kruys A."/>
            <person name="Hutchinson M.I."/>
            <person name="Powell A.J."/>
            <person name="Barry K."/>
            <person name="Miller A.N."/>
            <person name="Grigoriev I.V."/>
            <person name="Debuchy R."/>
            <person name="Gladieux P."/>
            <person name="Thoren M.H."/>
            <person name="Johannesson H."/>
        </authorList>
    </citation>
    <scope>NUCLEOTIDE SEQUENCE</scope>
    <source>
        <strain evidence="2">CBS 314.62</strain>
    </source>
</reference>
<feature type="region of interest" description="Disordered" evidence="1">
    <location>
        <begin position="1"/>
        <end position="33"/>
    </location>
</feature>
<feature type="compositionally biased region" description="Basic and acidic residues" evidence="1">
    <location>
        <begin position="100"/>
        <end position="114"/>
    </location>
</feature>
<dbReference type="EMBL" id="JAULSO010000004">
    <property type="protein sequence ID" value="KAK3683799.1"/>
    <property type="molecule type" value="Genomic_DNA"/>
</dbReference>
<reference evidence="2" key="1">
    <citation type="journal article" date="2023" name="Mol. Phylogenet. Evol.">
        <title>Genome-scale phylogeny and comparative genomics of the fungal order Sordariales.</title>
        <authorList>
            <person name="Hensen N."/>
            <person name="Bonometti L."/>
            <person name="Westerberg I."/>
            <person name="Brannstrom I.O."/>
            <person name="Guillou S."/>
            <person name="Cros-Aarteil S."/>
            <person name="Calhoun S."/>
            <person name="Haridas S."/>
            <person name="Kuo A."/>
            <person name="Mondo S."/>
            <person name="Pangilinan J."/>
            <person name="Riley R."/>
            <person name="LaButti K."/>
            <person name="Andreopoulos B."/>
            <person name="Lipzen A."/>
            <person name="Chen C."/>
            <person name="Yan M."/>
            <person name="Daum C."/>
            <person name="Ng V."/>
            <person name="Clum A."/>
            <person name="Steindorff A."/>
            <person name="Ohm R.A."/>
            <person name="Martin F."/>
            <person name="Silar P."/>
            <person name="Natvig D.O."/>
            <person name="Lalanne C."/>
            <person name="Gautier V."/>
            <person name="Ament-Velasquez S.L."/>
            <person name="Kruys A."/>
            <person name="Hutchinson M.I."/>
            <person name="Powell A.J."/>
            <person name="Barry K."/>
            <person name="Miller A.N."/>
            <person name="Grigoriev I.V."/>
            <person name="Debuchy R."/>
            <person name="Gladieux P."/>
            <person name="Hiltunen Thoren M."/>
            <person name="Johannesson H."/>
        </authorList>
    </citation>
    <scope>NUCLEOTIDE SEQUENCE</scope>
    <source>
        <strain evidence="2">CBS 314.62</strain>
    </source>
</reference>